<dbReference type="EMBL" id="KV784364">
    <property type="protein sequence ID" value="OEU12910.1"/>
    <property type="molecule type" value="Genomic_DNA"/>
</dbReference>
<proteinExistence type="predicted"/>
<reference evidence="1 2" key="1">
    <citation type="submission" date="2016-09" db="EMBL/GenBank/DDBJ databases">
        <title>Extensive genetic diversity and differential bi-allelic expression allows diatom success in the polar Southern Ocean.</title>
        <authorList>
            <consortium name="DOE Joint Genome Institute"/>
            <person name="Mock T."/>
            <person name="Otillar R.P."/>
            <person name="Strauss J."/>
            <person name="Dupont C."/>
            <person name="Frickenhaus S."/>
            <person name="Maumus F."/>
            <person name="Mcmullan M."/>
            <person name="Sanges R."/>
            <person name="Schmutz J."/>
            <person name="Toseland A."/>
            <person name="Valas R."/>
            <person name="Veluchamy A."/>
            <person name="Ward B.J."/>
            <person name="Allen A."/>
            <person name="Barry K."/>
            <person name="Falciatore A."/>
            <person name="Ferrante M."/>
            <person name="Fortunato A.E."/>
            <person name="Gloeckner G."/>
            <person name="Gruber A."/>
            <person name="Hipkin R."/>
            <person name="Janech M."/>
            <person name="Kroth P."/>
            <person name="Leese F."/>
            <person name="Lindquist E."/>
            <person name="Lyon B.R."/>
            <person name="Martin J."/>
            <person name="Mayer C."/>
            <person name="Parker M."/>
            <person name="Quesneville H."/>
            <person name="Raymond J."/>
            <person name="Uhlig C."/>
            <person name="Valentin K.U."/>
            <person name="Worden A.Z."/>
            <person name="Armbrust E.V."/>
            <person name="Bowler C."/>
            <person name="Green B."/>
            <person name="Moulton V."/>
            <person name="Van Oosterhout C."/>
            <person name="Grigoriev I."/>
        </authorList>
    </citation>
    <scope>NUCLEOTIDE SEQUENCE [LARGE SCALE GENOMIC DNA]</scope>
    <source>
        <strain evidence="1 2">CCMP1102</strain>
    </source>
</reference>
<gene>
    <name evidence="1" type="ORF">FRACYDRAFT_244183</name>
</gene>
<accession>A0A1E7F422</accession>
<protein>
    <submittedName>
        <fullName evidence="1">Uncharacterized protein</fullName>
    </submittedName>
</protein>
<evidence type="ECO:0000313" key="1">
    <source>
        <dbReference type="EMBL" id="OEU12910.1"/>
    </source>
</evidence>
<dbReference type="InParanoid" id="A0A1E7F422"/>
<name>A0A1E7F422_9STRA</name>
<dbReference type="KEGG" id="fcy:FRACYDRAFT_244183"/>
<dbReference type="AlphaFoldDB" id="A0A1E7F422"/>
<dbReference type="Proteomes" id="UP000095751">
    <property type="component" value="Unassembled WGS sequence"/>
</dbReference>
<keyword evidence="2" id="KW-1185">Reference proteome</keyword>
<evidence type="ECO:0000313" key="2">
    <source>
        <dbReference type="Proteomes" id="UP000095751"/>
    </source>
</evidence>
<sequence length="155" mass="18237">MIATITRRFTRKPIYSSFIDAKDDDDMSIGDESTIMTQEEIKNTWIQEDEATAIRKKCLRIVSKVEQSGTARVNGNSKKQYCIRGLEKYLGRKHTIRRASVQYIVEEYKQYNEQGYVNENEIAKLYKNISMENQIQAQQFATMDRKEVERYIARC</sequence>
<organism evidence="1 2">
    <name type="scientific">Fragilariopsis cylindrus CCMP1102</name>
    <dbReference type="NCBI Taxonomy" id="635003"/>
    <lineage>
        <taxon>Eukaryota</taxon>
        <taxon>Sar</taxon>
        <taxon>Stramenopiles</taxon>
        <taxon>Ochrophyta</taxon>
        <taxon>Bacillariophyta</taxon>
        <taxon>Bacillariophyceae</taxon>
        <taxon>Bacillariophycidae</taxon>
        <taxon>Bacillariales</taxon>
        <taxon>Bacillariaceae</taxon>
        <taxon>Fragilariopsis</taxon>
    </lineage>
</organism>